<accession>A0A1A3NCY5</accession>
<gene>
    <name evidence="1" type="ORF">A5636_19465</name>
</gene>
<dbReference type="Proteomes" id="UP000093629">
    <property type="component" value="Unassembled WGS sequence"/>
</dbReference>
<protein>
    <submittedName>
        <fullName evidence="1">Uncharacterized protein</fullName>
    </submittedName>
</protein>
<name>A0A1A3NCY5_MYCAS</name>
<comment type="caution">
    <text evidence="1">The sequence shown here is derived from an EMBL/GenBank/DDBJ whole genome shotgun (WGS) entry which is preliminary data.</text>
</comment>
<organism evidence="1 2">
    <name type="scientific">Mycobacterium asiaticum</name>
    <dbReference type="NCBI Taxonomy" id="1790"/>
    <lineage>
        <taxon>Bacteria</taxon>
        <taxon>Bacillati</taxon>
        <taxon>Actinomycetota</taxon>
        <taxon>Actinomycetes</taxon>
        <taxon>Mycobacteriales</taxon>
        <taxon>Mycobacteriaceae</taxon>
        <taxon>Mycobacterium</taxon>
    </lineage>
</organism>
<sequence>MLPNINRSSDSLPMSKLRGRWDDASGDDFRSFYDHSRSAGCQFSAETRRVDEFVEQSRRYDDAALDVAKQQREFGSR</sequence>
<evidence type="ECO:0000313" key="2">
    <source>
        <dbReference type="Proteomes" id="UP000093629"/>
    </source>
</evidence>
<dbReference type="RefSeq" id="WP_065157226.1">
    <property type="nucleotide sequence ID" value="NZ_LZLQ01000018.1"/>
</dbReference>
<reference evidence="1 2" key="1">
    <citation type="submission" date="2016-06" db="EMBL/GenBank/DDBJ databases">
        <authorList>
            <person name="Kjaerup R.B."/>
            <person name="Dalgaard T.S."/>
            <person name="Juul-Madsen H.R."/>
        </authorList>
    </citation>
    <scope>NUCLEOTIDE SEQUENCE [LARGE SCALE GENOMIC DNA]</scope>
    <source>
        <strain evidence="1 2">1245139.5</strain>
    </source>
</reference>
<dbReference type="AlphaFoldDB" id="A0A1A3NCY5"/>
<evidence type="ECO:0000313" key="1">
    <source>
        <dbReference type="EMBL" id="OBK19165.1"/>
    </source>
</evidence>
<keyword evidence="2" id="KW-1185">Reference proteome</keyword>
<proteinExistence type="predicted"/>
<dbReference type="EMBL" id="LZLQ01000018">
    <property type="protein sequence ID" value="OBK19165.1"/>
    <property type="molecule type" value="Genomic_DNA"/>
</dbReference>